<evidence type="ECO:0000313" key="1">
    <source>
        <dbReference type="EMBL" id="RPB21160.1"/>
    </source>
</evidence>
<reference evidence="1 2" key="1">
    <citation type="journal article" date="2018" name="Nat. Ecol. Evol.">
        <title>Pezizomycetes genomes reveal the molecular basis of ectomycorrhizal truffle lifestyle.</title>
        <authorList>
            <person name="Murat C."/>
            <person name="Payen T."/>
            <person name="Noel B."/>
            <person name="Kuo A."/>
            <person name="Morin E."/>
            <person name="Chen J."/>
            <person name="Kohler A."/>
            <person name="Krizsan K."/>
            <person name="Balestrini R."/>
            <person name="Da Silva C."/>
            <person name="Montanini B."/>
            <person name="Hainaut M."/>
            <person name="Levati E."/>
            <person name="Barry K.W."/>
            <person name="Belfiori B."/>
            <person name="Cichocki N."/>
            <person name="Clum A."/>
            <person name="Dockter R.B."/>
            <person name="Fauchery L."/>
            <person name="Guy J."/>
            <person name="Iotti M."/>
            <person name="Le Tacon F."/>
            <person name="Lindquist E.A."/>
            <person name="Lipzen A."/>
            <person name="Malagnac F."/>
            <person name="Mello A."/>
            <person name="Molinier V."/>
            <person name="Miyauchi S."/>
            <person name="Poulain J."/>
            <person name="Riccioni C."/>
            <person name="Rubini A."/>
            <person name="Sitrit Y."/>
            <person name="Splivallo R."/>
            <person name="Traeger S."/>
            <person name="Wang M."/>
            <person name="Zifcakova L."/>
            <person name="Wipf D."/>
            <person name="Zambonelli A."/>
            <person name="Paolocci F."/>
            <person name="Nowrousian M."/>
            <person name="Ottonello S."/>
            <person name="Baldrian P."/>
            <person name="Spatafora J.W."/>
            <person name="Henrissat B."/>
            <person name="Nagy L.G."/>
            <person name="Aury J.M."/>
            <person name="Wincker P."/>
            <person name="Grigoriev I.V."/>
            <person name="Bonfante P."/>
            <person name="Martin F.M."/>
        </authorList>
    </citation>
    <scope>NUCLEOTIDE SEQUENCE [LARGE SCALE GENOMIC DNA]</scope>
    <source>
        <strain evidence="1 2">ATCC MYA-4762</strain>
    </source>
</reference>
<dbReference type="AlphaFoldDB" id="A0A3N4LE56"/>
<dbReference type="STRING" id="1051890.A0A3N4LE56"/>
<dbReference type="InParanoid" id="A0A3N4LE56"/>
<evidence type="ECO:0008006" key="3">
    <source>
        <dbReference type="Google" id="ProtNLM"/>
    </source>
</evidence>
<dbReference type="OrthoDB" id="4951845at2759"/>
<protein>
    <recommendedName>
        <fullName evidence="3">MULE transposase domain-containing protein</fullName>
    </recommendedName>
</protein>
<accession>A0A3N4LE56</accession>
<organism evidence="1 2">
    <name type="scientific">Terfezia boudieri ATCC MYA-4762</name>
    <dbReference type="NCBI Taxonomy" id="1051890"/>
    <lineage>
        <taxon>Eukaryota</taxon>
        <taxon>Fungi</taxon>
        <taxon>Dikarya</taxon>
        <taxon>Ascomycota</taxon>
        <taxon>Pezizomycotina</taxon>
        <taxon>Pezizomycetes</taxon>
        <taxon>Pezizales</taxon>
        <taxon>Pezizaceae</taxon>
        <taxon>Terfezia</taxon>
    </lineage>
</organism>
<evidence type="ECO:0000313" key="2">
    <source>
        <dbReference type="Proteomes" id="UP000267821"/>
    </source>
</evidence>
<gene>
    <name evidence="1" type="ORF">L211DRAFT_450441</name>
</gene>
<dbReference type="Proteomes" id="UP000267821">
    <property type="component" value="Unassembled WGS sequence"/>
</dbReference>
<keyword evidence="2" id="KW-1185">Reference proteome</keyword>
<name>A0A3N4LE56_9PEZI</name>
<proteinExistence type="predicted"/>
<sequence>MTDDSAIEQRAIRLAFPGLNGGEQEVAHLLCSVHSNRTLLRRLGSNANKPIYQLLKHAMYFVTQIQNRALCEQAVAAATAIDNTGNMANYVQTYWLQTASKWAMYARQHSPFLLQATTTNACEAWHRKLKSGAGLSKGQVASHGIYGMILNIMDAAKDVDNRAVVAKSRFRNRKLAVCTKQYKEIGHRFLSRNCLLVNLMLLRNALQRERRCLILMRIYGAVASSTGNTYFHVGTSSTSILKPKY</sequence>
<dbReference type="EMBL" id="ML121562">
    <property type="protein sequence ID" value="RPB21160.1"/>
    <property type="molecule type" value="Genomic_DNA"/>
</dbReference>